<gene>
    <name evidence="1" type="ORF">HU230_39845</name>
</gene>
<accession>A0A973WWF4</accession>
<dbReference type="RefSeq" id="WP_176534593.1">
    <property type="nucleotide sequence ID" value="NZ_CP088022.1"/>
</dbReference>
<name>A0A973WWF4_9BRAD</name>
<protein>
    <submittedName>
        <fullName evidence="1">Uncharacterized protein</fullName>
    </submittedName>
</protein>
<organism evidence="1">
    <name type="scientific">Bradyrhizobium quebecense</name>
    <dbReference type="NCBI Taxonomy" id="2748629"/>
    <lineage>
        <taxon>Bacteria</taxon>
        <taxon>Pseudomonadati</taxon>
        <taxon>Pseudomonadota</taxon>
        <taxon>Alphaproteobacteria</taxon>
        <taxon>Hyphomicrobiales</taxon>
        <taxon>Nitrobacteraceae</taxon>
        <taxon>Bradyrhizobium</taxon>
    </lineage>
</organism>
<dbReference type="AlphaFoldDB" id="A0A973WWF4"/>
<proteinExistence type="predicted"/>
<dbReference type="EMBL" id="JABWSX010000001">
    <property type="protein sequence ID" value="NVL11706.1"/>
    <property type="molecule type" value="Genomic_DNA"/>
</dbReference>
<evidence type="ECO:0000313" key="1">
    <source>
        <dbReference type="EMBL" id="NVL11706.1"/>
    </source>
</evidence>
<sequence length="134" mass="15593">MARGATTTARRRANGRPQVPFVHKLVLNQWLLSLFDVKRFEQLAEHLRNEKLEGMDENNVHHFHHALTAQLFNLTKLPTELLLEYDQNIVKHTQRLNERRITRGEAPIVCVNRRSTGTPYRHPKGTPLIGVLCW</sequence>
<comment type="caution">
    <text evidence="1">The sequence shown here is derived from an EMBL/GenBank/DDBJ whole genome shotgun (WGS) entry which is preliminary data.</text>
</comment>
<reference evidence="1" key="1">
    <citation type="submission" date="2020-06" db="EMBL/GenBank/DDBJ databases">
        <title>Whole Genome Sequence of Bradyrhizobium sp. Strain 66S1MB.</title>
        <authorList>
            <person name="Bromfield E."/>
            <person name="Cloutier S."/>
        </authorList>
    </citation>
    <scope>NUCLEOTIDE SEQUENCE</scope>
    <source>
        <strain evidence="1">66S1MB</strain>
    </source>
</reference>